<dbReference type="EMBL" id="CP000853">
    <property type="protein sequence ID" value="ABW17988.1"/>
    <property type="molecule type" value="Genomic_DNA"/>
</dbReference>
<feature type="modified residue" description="4-aspartylphosphate" evidence="3">
    <location>
        <position position="57"/>
    </location>
</feature>
<dbReference type="OrthoDB" id="9802383at2"/>
<protein>
    <recommendedName>
        <fullName evidence="1">Stage 0 sporulation protein A homolog</fullName>
    </recommendedName>
</protein>
<dbReference type="PROSITE" id="PS50110">
    <property type="entry name" value="RESPONSE_REGULATORY"/>
    <property type="match status" value="1"/>
</dbReference>
<evidence type="ECO:0000313" key="6">
    <source>
        <dbReference type="EMBL" id="ABW17988.1"/>
    </source>
</evidence>
<dbReference type="SMART" id="SM00448">
    <property type="entry name" value="REC"/>
    <property type="match status" value="1"/>
</dbReference>
<dbReference type="GO" id="GO:0003677">
    <property type="term" value="F:DNA binding"/>
    <property type="evidence" value="ECO:0007669"/>
    <property type="project" value="InterPro"/>
</dbReference>
<feature type="domain" description="HTH LytTR-type" evidence="5">
    <location>
        <begin position="136"/>
        <end position="237"/>
    </location>
</feature>
<dbReference type="HOGENOM" id="CLU_000445_14_2_9"/>
<dbReference type="InterPro" id="IPR046947">
    <property type="entry name" value="LytR-like"/>
</dbReference>
<dbReference type="AlphaFoldDB" id="A8MLS1"/>
<keyword evidence="3" id="KW-0597">Phosphoprotein</keyword>
<keyword evidence="7" id="KW-1185">Reference proteome</keyword>
<comment type="function">
    <text evidence="2">May play the central regulatory role in sporulation. It may be an element of the effector pathway responsible for the activation of sporulation genes in response to nutritional stress. Spo0A may act in concert with spo0H (a sigma factor) to control the expression of some genes that are critical to the sporulation process.</text>
</comment>
<dbReference type="Pfam" id="PF00072">
    <property type="entry name" value="Response_reg"/>
    <property type="match status" value="1"/>
</dbReference>
<proteinExistence type="predicted"/>
<dbReference type="eggNOG" id="COG3279">
    <property type="taxonomic scope" value="Bacteria"/>
</dbReference>
<dbReference type="Proteomes" id="UP000000269">
    <property type="component" value="Chromosome"/>
</dbReference>
<dbReference type="Pfam" id="PF04397">
    <property type="entry name" value="LytTR"/>
    <property type="match status" value="1"/>
</dbReference>
<dbReference type="RefSeq" id="WP_012158303.1">
    <property type="nucleotide sequence ID" value="NC_009922.1"/>
</dbReference>
<dbReference type="Gene3D" id="2.40.50.1020">
    <property type="entry name" value="LytTr DNA-binding domain"/>
    <property type="match status" value="1"/>
</dbReference>
<dbReference type="InterPro" id="IPR007492">
    <property type="entry name" value="LytTR_DNA-bd_dom"/>
</dbReference>
<evidence type="ECO:0000256" key="3">
    <source>
        <dbReference type="PROSITE-ProRule" id="PRU00169"/>
    </source>
</evidence>
<dbReference type="SUPFAM" id="SSF52172">
    <property type="entry name" value="CheY-like"/>
    <property type="match status" value="1"/>
</dbReference>
<organism evidence="6 7">
    <name type="scientific">Alkaliphilus oremlandii (strain OhILAs)</name>
    <name type="common">Clostridium oremlandii (strain OhILAs)</name>
    <dbReference type="NCBI Taxonomy" id="350688"/>
    <lineage>
        <taxon>Bacteria</taxon>
        <taxon>Bacillati</taxon>
        <taxon>Bacillota</taxon>
        <taxon>Clostridia</taxon>
        <taxon>Peptostreptococcales</taxon>
        <taxon>Natronincolaceae</taxon>
        <taxon>Alkaliphilus</taxon>
    </lineage>
</organism>
<name>A8MLS1_ALKOO</name>
<sequence length="241" mass="28716">MKLTIGICDDDSVHVDLIKSYIESMNIPCKVDYILAYSGEELLEQLNKNIVDIVFLDIEMKTLNGIETGKKIREFTEDTIIVYLTGYRHYAVEAFEIESFHYLIKPIMETKFVKLMERILTRIEEKKTFRDREKILSIKTRDHLIQLQYDTIYYFEKYFRKLKVHTSDKTIEFYGSMNDLLEEIDTSYFIRCHQSYIVNKHKIRGIQGNTIVLDRAENFCIPISRTYKKEIMSIFYAKLFS</sequence>
<dbReference type="PANTHER" id="PTHR37299">
    <property type="entry name" value="TRANSCRIPTIONAL REGULATOR-RELATED"/>
    <property type="match status" value="1"/>
</dbReference>
<dbReference type="SMART" id="SM00850">
    <property type="entry name" value="LytTR"/>
    <property type="match status" value="1"/>
</dbReference>
<feature type="domain" description="Response regulatory" evidence="4">
    <location>
        <begin position="4"/>
        <end position="120"/>
    </location>
</feature>
<evidence type="ECO:0000259" key="4">
    <source>
        <dbReference type="PROSITE" id="PS50110"/>
    </source>
</evidence>
<dbReference type="STRING" id="350688.Clos_0426"/>
<evidence type="ECO:0000256" key="1">
    <source>
        <dbReference type="ARBA" id="ARBA00018672"/>
    </source>
</evidence>
<gene>
    <name evidence="6" type="ordered locus">Clos_0426</name>
</gene>
<dbReference type="Gene3D" id="3.40.50.2300">
    <property type="match status" value="1"/>
</dbReference>
<dbReference type="KEGG" id="aoe:Clos_0426"/>
<evidence type="ECO:0000259" key="5">
    <source>
        <dbReference type="PROSITE" id="PS50930"/>
    </source>
</evidence>
<evidence type="ECO:0000313" key="7">
    <source>
        <dbReference type="Proteomes" id="UP000000269"/>
    </source>
</evidence>
<dbReference type="PANTHER" id="PTHR37299:SF1">
    <property type="entry name" value="STAGE 0 SPORULATION PROTEIN A HOMOLOG"/>
    <property type="match status" value="1"/>
</dbReference>
<dbReference type="InterPro" id="IPR001789">
    <property type="entry name" value="Sig_transdc_resp-reg_receiver"/>
</dbReference>
<accession>A8MLS1</accession>
<dbReference type="GO" id="GO:0000156">
    <property type="term" value="F:phosphorelay response regulator activity"/>
    <property type="evidence" value="ECO:0007669"/>
    <property type="project" value="InterPro"/>
</dbReference>
<dbReference type="PROSITE" id="PS50930">
    <property type="entry name" value="HTH_LYTTR"/>
    <property type="match status" value="1"/>
</dbReference>
<dbReference type="InterPro" id="IPR011006">
    <property type="entry name" value="CheY-like_superfamily"/>
</dbReference>
<evidence type="ECO:0000256" key="2">
    <source>
        <dbReference type="ARBA" id="ARBA00024867"/>
    </source>
</evidence>
<reference evidence="7" key="1">
    <citation type="submission" date="2007-10" db="EMBL/GenBank/DDBJ databases">
        <title>Complete genome of Alkaliphilus oremlandii OhILAs.</title>
        <authorList>
            <person name="Copeland A."/>
            <person name="Lucas S."/>
            <person name="Lapidus A."/>
            <person name="Barry K."/>
            <person name="Detter J.C."/>
            <person name="Glavina del Rio T."/>
            <person name="Hammon N."/>
            <person name="Israni S."/>
            <person name="Dalin E."/>
            <person name="Tice H."/>
            <person name="Pitluck S."/>
            <person name="Chain P."/>
            <person name="Malfatti S."/>
            <person name="Shin M."/>
            <person name="Vergez L."/>
            <person name="Schmutz J."/>
            <person name="Larimer F."/>
            <person name="Land M."/>
            <person name="Hauser L."/>
            <person name="Kyrpides N."/>
            <person name="Mikhailova N."/>
            <person name="Stolz J.F."/>
            <person name="Dawson A."/>
            <person name="Fisher E."/>
            <person name="Crable B."/>
            <person name="Perera E."/>
            <person name="Lisak J."/>
            <person name="Ranganathan M."/>
            <person name="Basu P."/>
            <person name="Richardson P."/>
        </authorList>
    </citation>
    <scope>NUCLEOTIDE SEQUENCE [LARGE SCALE GENOMIC DNA]</scope>
    <source>
        <strain evidence="7">OhILAs</strain>
    </source>
</reference>